<dbReference type="RefSeq" id="WP_120403171.1">
    <property type="nucleotide sequence ID" value="NZ_RAXV01000028.1"/>
</dbReference>
<reference evidence="1 2" key="1">
    <citation type="submission" date="2018-09" db="EMBL/GenBank/DDBJ databases">
        <title>The draft genome of Acinetobacter spp. strains.</title>
        <authorList>
            <person name="Qin J."/>
            <person name="Feng Y."/>
            <person name="Zong Z."/>
        </authorList>
    </citation>
    <scope>NUCLEOTIDE SEQUENCE [LARGE SCALE GENOMIC DNA]</scope>
    <source>
        <strain evidence="1 2">WCHAc060012</strain>
    </source>
</reference>
<dbReference type="PANTHER" id="PTHR30087">
    <property type="entry name" value="INNER MEMBRANE PROTEIN"/>
    <property type="match status" value="1"/>
</dbReference>
<dbReference type="AlphaFoldDB" id="A0A3A8ENX8"/>
<protein>
    <submittedName>
        <fullName evidence="1">DUF523 domain-containing protein</fullName>
    </submittedName>
</protein>
<gene>
    <name evidence="1" type="ORF">D7V32_12425</name>
</gene>
<dbReference type="InterPro" id="IPR007553">
    <property type="entry name" value="2-thiour_desulf"/>
</dbReference>
<dbReference type="PANTHER" id="PTHR30087:SF1">
    <property type="entry name" value="HYPOTHETICAL CYTOSOLIC PROTEIN"/>
    <property type="match status" value="1"/>
</dbReference>
<evidence type="ECO:0000313" key="2">
    <source>
        <dbReference type="Proteomes" id="UP000282388"/>
    </source>
</evidence>
<sequence length="154" mass="16357">MYLISACLAGQAVRYDAKSYIYPAIQELIASDSAICACPEMLGGLPCPRSPAEIQGGTAQDVLLGTAKIIDSTGEDVTEAFLKGAQQTLMLAHKHRVKVAVLKEHSPSCGSSLIYDGTFSGKKVIGMGITAALLRLHGIDVISEQTFFSRLLTL</sequence>
<name>A0A3A8ENX8_9GAMM</name>
<evidence type="ECO:0000313" key="1">
    <source>
        <dbReference type="EMBL" id="RKG30093.1"/>
    </source>
</evidence>
<proteinExistence type="predicted"/>
<comment type="caution">
    <text evidence="1">The sequence shown here is derived from an EMBL/GenBank/DDBJ whole genome shotgun (WGS) entry which is preliminary data.</text>
</comment>
<organism evidence="1 2">
    <name type="scientific">Acinetobacter tianfuensis</name>
    <dbReference type="NCBI Taxonomy" id="2419603"/>
    <lineage>
        <taxon>Bacteria</taxon>
        <taxon>Pseudomonadati</taxon>
        <taxon>Pseudomonadota</taxon>
        <taxon>Gammaproteobacteria</taxon>
        <taxon>Moraxellales</taxon>
        <taxon>Moraxellaceae</taxon>
        <taxon>Acinetobacter</taxon>
    </lineage>
</organism>
<accession>A0A3A8ENX8</accession>
<dbReference type="EMBL" id="RAXV01000028">
    <property type="protein sequence ID" value="RKG30093.1"/>
    <property type="molecule type" value="Genomic_DNA"/>
</dbReference>
<dbReference type="Proteomes" id="UP000282388">
    <property type="component" value="Unassembled WGS sequence"/>
</dbReference>
<dbReference type="OrthoDB" id="495783at2"/>
<keyword evidence="2" id="KW-1185">Reference proteome</keyword>
<dbReference type="Pfam" id="PF04463">
    <property type="entry name" value="2-thiour_desulf"/>
    <property type="match status" value="1"/>
</dbReference>